<keyword evidence="1" id="KW-1133">Transmembrane helix</keyword>
<keyword evidence="1" id="KW-0812">Transmembrane</keyword>
<evidence type="ECO:0000256" key="2">
    <source>
        <dbReference type="SAM" id="SignalP"/>
    </source>
</evidence>
<reference evidence="3" key="1">
    <citation type="submission" date="2012-01" db="EMBL/GenBank/DDBJ databases">
        <title>The Genome Sequence of Treponema denticola H-22.</title>
        <authorList>
            <consortium name="The Broad Institute Genome Sequencing Platform"/>
            <person name="Earl A."/>
            <person name="Ward D."/>
            <person name="Feldgarden M."/>
            <person name="Gevers D."/>
            <person name="Blanton J.M."/>
            <person name="Fenno C.J."/>
            <person name="Baranova O.V."/>
            <person name="Mathney J."/>
            <person name="Dewhirst F.E."/>
            <person name="Izard J."/>
            <person name="Young S.K."/>
            <person name="Zeng Q."/>
            <person name="Gargeya S."/>
            <person name="Fitzgerald M."/>
            <person name="Haas B."/>
            <person name="Abouelleil A."/>
            <person name="Alvarado L."/>
            <person name="Arachchi H.M."/>
            <person name="Berlin A."/>
            <person name="Chapman S.B."/>
            <person name="Gearin G."/>
            <person name="Goldberg J."/>
            <person name="Griggs A."/>
            <person name="Gujja S."/>
            <person name="Hansen M."/>
            <person name="Heiman D."/>
            <person name="Howarth C."/>
            <person name="Larimer J."/>
            <person name="Lui A."/>
            <person name="MacDonald P.J.P."/>
            <person name="McCowen C."/>
            <person name="Montmayeur A."/>
            <person name="Murphy C."/>
            <person name="Neiman D."/>
            <person name="Pearson M."/>
            <person name="Priest M."/>
            <person name="Roberts A."/>
            <person name="Saif S."/>
            <person name="Shea T."/>
            <person name="Sisk P."/>
            <person name="Stolte C."/>
            <person name="Sykes S."/>
            <person name="Wortman J."/>
            <person name="Nusbaum C."/>
            <person name="Birren B."/>
        </authorList>
    </citation>
    <scope>NUCLEOTIDE SEQUENCE [LARGE SCALE GENOMIC DNA]</scope>
    <source>
        <strain evidence="3">H-22</strain>
    </source>
</reference>
<feature type="chain" id="PRO_5002393421" evidence="2">
    <location>
        <begin position="20"/>
        <end position="180"/>
    </location>
</feature>
<evidence type="ECO:0000256" key="1">
    <source>
        <dbReference type="SAM" id="Phobius"/>
    </source>
</evidence>
<dbReference type="RefSeq" id="WP_002683619.1">
    <property type="nucleotide sequence ID" value="NZ_CM001795.1"/>
</dbReference>
<feature type="transmembrane region" description="Helical" evidence="1">
    <location>
        <begin position="155"/>
        <end position="175"/>
    </location>
</feature>
<accession>A0A0E2E688</accession>
<proteinExistence type="predicted"/>
<gene>
    <name evidence="3" type="ORF">HMPREF9726_00772</name>
</gene>
<keyword evidence="2" id="KW-0732">Signal</keyword>
<dbReference type="HOGENOM" id="CLU_1495559_0_0_12"/>
<dbReference type="Proteomes" id="UP000011705">
    <property type="component" value="Chromosome"/>
</dbReference>
<dbReference type="PATRIC" id="fig|999432.5.peg.801"/>
<keyword evidence="1" id="KW-0472">Membrane</keyword>
<organism evidence="3">
    <name type="scientific">Treponema denticola H-22</name>
    <dbReference type="NCBI Taxonomy" id="999432"/>
    <lineage>
        <taxon>Bacteria</taxon>
        <taxon>Pseudomonadati</taxon>
        <taxon>Spirochaetota</taxon>
        <taxon>Spirochaetia</taxon>
        <taxon>Spirochaetales</taxon>
        <taxon>Treponemataceae</taxon>
        <taxon>Treponema</taxon>
    </lineage>
</organism>
<feature type="signal peptide" evidence="2">
    <location>
        <begin position="1"/>
        <end position="19"/>
    </location>
</feature>
<dbReference type="EMBL" id="AGDV01000006">
    <property type="protein sequence ID" value="EMB35006.1"/>
    <property type="molecule type" value="Genomic_DNA"/>
</dbReference>
<name>A0A0E2E688_TREDN</name>
<dbReference type="AlphaFoldDB" id="A0A0E2E688"/>
<sequence length="180" mass="18823">MKKIFIVFVLMMCSIMLFAHSPLLTVEDNGDGTIYVQGGFSNGASAAGVKLYLTDKASGQKIWEGEFPDVGELNLPIPNVPYTVTFDAGPGHIIVKDGPEPEGGFGSQAASSEAAGENESAGDAAQAQKLVAVSSSTGWVPMDTVSAMPSVGPSFTAILALVLAVINSILIVFLFKKQKR</sequence>
<protein>
    <submittedName>
        <fullName evidence="3">Uncharacterized protein</fullName>
    </submittedName>
</protein>
<evidence type="ECO:0000313" key="3">
    <source>
        <dbReference type="EMBL" id="EMB35006.1"/>
    </source>
</evidence>
<comment type="caution">
    <text evidence="3">The sequence shown here is derived from an EMBL/GenBank/DDBJ whole genome shotgun (WGS) entry which is preliminary data.</text>
</comment>